<evidence type="ECO:0000256" key="1">
    <source>
        <dbReference type="ARBA" id="ARBA00009817"/>
    </source>
</evidence>
<protein>
    <recommendedName>
        <fullName evidence="4">SOUL heme-binding protein</fullName>
    </recommendedName>
</protein>
<dbReference type="InterPro" id="IPR032710">
    <property type="entry name" value="NTF2-like_dom_sf"/>
</dbReference>
<dbReference type="AlphaFoldDB" id="A0A835S6D4"/>
<dbReference type="PANTHER" id="PTHR11220:SF50">
    <property type="entry name" value="SOUL HEME-BINDING FAMILY PROTEIN"/>
    <property type="match status" value="1"/>
</dbReference>
<gene>
    <name evidence="2" type="ORF">HPP92_002436</name>
</gene>
<dbReference type="SUPFAM" id="SSF54427">
    <property type="entry name" value="NTF2-like"/>
    <property type="match status" value="1"/>
</dbReference>
<dbReference type="Pfam" id="PF04832">
    <property type="entry name" value="SOUL"/>
    <property type="match status" value="1"/>
</dbReference>
<dbReference type="InterPro" id="IPR011256">
    <property type="entry name" value="Reg_factor_effector_dom_sf"/>
</dbReference>
<dbReference type="InterPro" id="IPR006917">
    <property type="entry name" value="SOUL_heme-bd"/>
</dbReference>
<evidence type="ECO:0000313" key="3">
    <source>
        <dbReference type="Proteomes" id="UP000639772"/>
    </source>
</evidence>
<dbReference type="Pfam" id="PF10184">
    <property type="entry name" value="DUF2358"/>
    <property type="match status" value="1"/>
</dbReference>
<comment type="caution">
    <text evidence="2">The sequence shown here is derived from an EMBL/GenBank/DDBJ whole genome shotgun (WGS) entry which is preliminary data.</text>
</comment>
<evidence type="ECO:0000313" key="2">
    <source>
        <dbReference type="EMBL" id="KAG0502364.1"/>
    </source>
</evidence>
<proteinExistence type="inferred from homology"/>
<evidence type="ECO:0008006" key="4">
    <source>
        <dbReference type="Google" id="ProtNLM"/>
    </source>
</evidence>
<dbReference type="SUPFAM" id="SSF55136">
    <property type="entry name" value="Probable bacterial effector-binding domain"/>
    <property type="match status" value="1"/>
</dbReference>
<dbReference type="OrthoDB" id="44820at2759"/>
<sequence length="299" mass="34570">MATTFSGLNIHQIPAVFPIFQRPVFSEFRRTAAAIKPTTPRNFAVRSRLVEHGAAEGIGEAFNLDELVDFLNEDLPHLFDDQGIDRSMYEDRVRFRDPITRHDTIDGYLFNIRLLRFLFSPEFYLHRVWKTGPHEITTRWTMVMKFVLLPWKPKLVFTGMSIMGINCRTGKFCSHVDLWDSIQNNEYFSLEGLLDVVRQLRIYITPDLETPDFLILKRTAKFEVRRYASFIVAETKGDELSGSSGFREVAGYIFGKNSTMETFPMTTPVFTVANDTELSEVSIQIVLPKEKELSKHRNI</sequence>
<dbReference type="InterPro" id="IPR018790">
    <property type="entry name" value="DUF2358"/>
</dbReference>
<dbReference type="Proteomes" id="UP000639772">
    <property type="component" value="Chromosome 1"/>
</dbReference>
<dbReference type="Gene3D" id="3.20.80.10">
    <property type="entry name" value="Regulatory factor, effector binding domain"/>
    <property type="match status" value="1"/>
</dbReference>
<organism evidence="2 3">
    <name type="scientific">Vanilla planifolia</name>
    <name type="common">Vanilla</name>
    <dbReference type="NCBI Taxonomy" id="51239"/>
    <lineage>
        <taxon>Eukaryota</taxon>
        <taxon>Viridiplantae</taxon>
        <taxon>Streptophyta</taxon>
        <taxon>Embryophyta</taxon>
        <taxon>Tracheophyta</taxon>
        <taxon>Spermatophyta</taxon>
        <taxon>Magnoliopsida</taxon>
        <taxon>Liliopsida</taxon>
        <taxon>Asparagales</taxon>
        <taxon>Orchidaceae</taxon>
        <taxon>Vanilloideae</taxon>
        <taxon>Vanilleae</taxon>
        <taxon>Vanilla</taxon>
    </lineage>
</organism>
<name>A0A835S6D4_VANPL</name>
<reference evidence="2 3" key="1">
    <citation type="journal article" date="2020" name="Nat. Food">
        <title>A phased Vanilla planifolia genome enables genetic improvement of flavour and production.</title>
        <authorList>
            <person name="Hasing T."/>
            <person name="Tang H."/>
            <person name="Brym M."/>
            <person name="Khazi F."/>
            <person name="Huang T."/>
            <person name="Chambers A.H."/>
        </authorList>
    </citation>
    <scope>NUCLEOTIDE SEQUENCE [LARGE SCALE GENOMIC DNA]</scope>
    <source>
        <tissue evidence="2">Leaf</tissue>
    </source>
</reference>
<dbReference type="EMBL" id="JADCNM010000001">
    <property type="protein sequence ID" value="KAG0502364.1"/>
    <property type="molecule type" value="Genomic_DNA"/>
</dbReference>
<comment type="similarity">
    <text evidence="1">Belongs to the HEBP family.</text>
</comment>
<dbReference type="PANTHER" id="PTHR11220">
    <property type="entry name" value="HEME-BINDING PROTEIN-RELATED"/>
    <property type="match status" value="1"/>
</dbReference>
<accession>A0A835S6D4</accession>